<keyword evidence="5 12" id="KW-0812">Transmembrane</keyword>
<feature type="transmembrane region" description="Helical" evidence="12">
    <location>
        <begin position="417"/>
        <end position="439"/>
    </location>
</feature>
<keyword evidence="9 12" id="KW-0472">Membrane</keyword>
<evidence type="ECO:0000256" key="2">
    <source>
        <dbReference type="ARBA" id="ARBA00009592"/>
    </source>
</evidence>
<keyword evidence="7" id="KW-0677">Repeat</keyword>
<dbReference type="OrthoDB" id="1600340at2759"/>
<dbReference type="Proteomes" id="UP000634136">
    <property type="component" value="Unassembled WGS sequence"/>
</dbReference>
<evidence type="ECO:0000256" key="4">
    <source>
        <dbReference type="ARBA" id="ARBA00022614"/>
    </source>
</evidence>
<organism evidence="14 15">
    <name type="scientific">Senna tora</name>
    <dbReference type="NCBI Taxonomy" id="362788"/>
    <lineage>
        <taxon>Eukaryota</taxon>
        <taxon>Viridiplantae</taxon>
        <taxon>Streptophyta</taxon>
        <taxon>Embryophyta</taxon>
        <taxon>Tracheophyta</taxon>
        <taxon>Spermatophyta</taxon>
        <taxon>Magnoliopsida</taxon>
        <taxon>eudicotyledons</taxon>
        <taxon>Gunneridae</taxon>
        <taxon>Pentapetalae</taxon>
        <taxon>rosids</taxon>
        <taxon>fabids</taxon>
        <taxon>Fabales</taxon>
        <taxon>Fabaceae</taxon>
        <taxon>Caesalpinioideae</taxon>
        <taxon>Cassia clade</taxon>
        <taxon>Senna</taxon>
    </lineage>
</organism>
<evidence type="ECO:0000313" key="15">
    <source>
        <dbReference type="Proteomes" id="UP000634136"/>
    </source>
</evidence>
<dbReference type="InterPro" id="IPR046956">
    <property type="entry name" value="RLP23-like"/>
</dbReference>
<dbReference type="InterPro" id="IPR001611">
    <property type="entry name" value="Leu-rich_rpt"/>
</dbReference>
<feature type="domain" description="Leucine-rich repeat-containing N-terminal plant-type" evidence="13">
    <location>
        <begin position="2"/>
        <end position="35"/>
    </location>
</feature>
<dbReference type="SUPFAM" id="SSF52047">
    <property type="entry name" value="RNI-like"/>
    <property type="match status" value="1"/>
</dbReference>
<dbReference type="InterPro" id="IPR003591">
    <property type="entry name" value="Leu-rich_rpt_typical-subtyp"/>
</dbReference>
<evidence type="ECO:0000256" key="5">
    <source>
        <dbReference type="ARBA" id="ARBA00022692"/>
    </source>
</evidence>
<comment type="subcellular location">
    <subcellularLocation>
        <location evidence="1">Cell membrane</location>
        <topology evidence="1">Single-pass type I membrane protein</topology>
    </subcellularLocation>
</comment>
<name>A0A834WG06_9FABA</name>
<dbReference type="AlphaFoldDB" id="A0A834WG06"/>
<keyword evidence="8 12" id="KW-1133">Transmembrane helix</keyword>
<sequence length="469" mass="53542">MALLTFKQGVIDPSNRLSNWSSQQDCCAWHGVSCNEQDRVFRLDLPNERQNNSESTLRGTINLPSLLQLQFLEYLDLSYNDFEGISLPSAAVSDSNLVRLDLSFNSRLHIHNLHWLSPLSSLESLYLSGIDLHDQTNWTHSLSSLPFLSDLSLNDCNLTNLNPYDKNVNLSSLSFLDLAENNFNTQLPYWLFNLSNELWSLNLRNCNFIGQIPDWLGKYNSLQYLHLSHNLFHGSIPSNLANSSSLQVLDISFNDLSGGLPHLSIEVEILDLAHNSFSGSLSPLLCQSEHNSRLAYLDISSNLLTGELSDCWNNWKALSHIFLGSNKLLGEIPPTLGSLPSLESLDLHDNDLYGHIPRSFQNSSTLVSRENSSRHLRFVFSESSKLVIQQFQRAKPEKQNQKQLEEGYEVEYFWKSLYVGMGVGFAVGFWMVSGSIFFIRTWRHRFFRWFDGVVDRIYVIVALKFRSLH</sequence>
<dbReference type="PANTHER" id="PTHR48063">
    <property type="entry name" value="LRR RECEPTOR-LIKE KINASE"/>
    <property type="match status" value="1"/>
</dbReference>
<protein>
    <submittedName>
        <fullName evidence="14">Receptor-like protein EIX2</fullName>
    </submittedName>
</protein>
<comment type="similarity">
    <text evidence="2">Belongs to the RLP family.</text>
</comment>
<dbReference type="GO" id="GO:0005886">
    <property type="term" value="C:plasma membrane"/>
    <property type="evidence" value="ECO:0007669"/>
    <property type="project" value="UniProtKB-SubCell"/>
</dbReference>
<evidence type="ECO:0000256" key="10">
    <source>
        <dbReference type="ARBA" id="ARBA00023170"/>
    </source>
</evidence>
<keyword evidence="11" id="KW-0325">Glycoprotein</keyword>
<keyword evidence="4" id="KW-0433">Leucine-rich repeat</keyword>
<evidence type="ECO:0000256" key="11">
    <source>
        <dbReference type="ARBA" id="ARBA00023180"/>
    </source>
</evidence>
<dbReference type="Gene3D" id="3.80.10.10">
    <property type="entry name" value="Ribonuclease Inhibitor"/>
    <property type="match status" value="3"/>
</dbReference>
<evidence type="ECO:0000256" key="12">
    <source>
        <dbReference type="SAM" id="Phobius"/>
    </source>
</evidence>
<evidence type="ECO:0000259" key="13">
    <source>
        <dbReference type="Pfam" id="PF08263"/>
    </source>
</evidence>
<dbReference type="Pfam" id="PF13855">
    <property type="entry name" value="LRR_8"/>
    <property type="match status" value="1"/>
</dbReference>
<dbReference type="Pfam" id="PF00560">
    <property type="entry name" value="LRR_1"/>
    <property type="match status" value="6"/>
</dbReference>
<dbReference type="InterPro" id="IPR032675">
    <property type="entry name" value="LRR_dom_sf"/>
</dbReference>
<keyword evidence="3" id="KW-1003">Cell membrane</keyword>
<evidence type="ECO:0000256" key="8">
    <source>
        <dbReference type="ARBA" id="ARBA00022989"/>
    </source>
</evidence>
<dbReference type="FunFam" id="3.80.10.10:FF:000041">
    <property type="entry name" value="LRR receptor-like serine/threonine-protein kinase ERECTA"/>
    <property type="match status" value="1"/>
</dbReference>
<evidence type="ECO:0000256" key="3">
    <source>
        <dbReference type="ARBA" id="ARBA00022475"/>
    </source>
</evidence>
<evidence type="ECO:0000256" key="7">
    <source>
        <dbReference type="ARBA" id="ARBA00022737"/>
    </source>
</evidence>
<reference evidence="14" key="1">
    <citation type="submission" date="2020-09" db="EMBL/GenBank/DDBJ databases">
        <title>Genome-Enabled Discovery of Anthraquinone Biosynthesis in Senna tora.</title>
        <authorList>
            <person name="Kang S.-H."/>
            <person name="Pandey R.P."/>
            <person name="Lee C.-M."/>
            <person name="Sim J.-S."/>
            <person name="Jeong J.-T."/>
            <person name="Choi B.-S."/>
            <person name="Jung M."/>
            <person name="Ginzburg D."/>
            <person name="Zhao K."/>
            <person name="Won S.Y."/>
            <person name="Oh T.-J."/>
            <person name="Yu Y."/>
            <person name="Kim N.-H."/>
            <person name="Lee O.R."/>
            <person name="Lee T.-H."/>
            <person name="Bashyal P."/>
            <person name="Kim T.-S."/>
            <person name="Lee W.-H."/>
            <person name="Kawkins C."/>
            <person name="Kim C.-K."/>
            <person name="Kim J.S."/>
            <person name="Ahn B.O."/>
            <person name="Rhee S.Y."/>
            <person name="Sohng J.K."/>
        </authorList>
    </citation>
    <scope>NUCLEOTIDE SEQUENCE</scope>
    <source>
        <tissue evidence="14">Leaf</tissue>
    </source>
</reference>
<evidence type="ECO:0000256" key="1">
    <source>
        <dbReference type="ARBA" id="ARBA00004251"/>
    </source>
</evidence>
<keyword evidence="15" id="KW-1185">Reference proteome</keyword>
<gene>
    <name evidence="14" type="ORF">G2W53_029703</name>
</gene>
<dbReference type="InterPro" id="IPR013210">
    <property type="entry name" value="LRR_N_plant-typ"/>
</dbReference>
<dbReference type="Pfam" id="PF08263">
    <property type="entry name" value="LRRNT_2"/>
    <property type="match status" value="1"/>
</dbReference>
<evidence type="ECO:0000256" key="6">
    <source>
        <dbReference type="ARBA" id="ARBA00022729"/>
    </source>
</evidence>
<dbReference type="PANTHER" id="PTHR48063:SF52">
    <property type="entry name" value="LRR RECEPTOR-LIKE KINASE FAMILY PROTEIN"/>
    <property type="match status" value="1"/>
</dbReference>
<dbReference type="SMART" id="SM00369">
    <property type="entry name" value="LRR_TYP"/>
    <property type="match status" value="3"/>
</dbReference>
<accession>A0A834WG06</accession>
<evidence type="ECO:0000256" key="9">
    <source>
        <dbReference type="ARBA" id="ARBA00023136"/>
    </source>
</evidence>
<keyword evidence="10 14" id="KW-0675">Receptor</keyword>
<evidence type="ECO:0000313" key="14">
    <source>
        <dbReference type="EMBL" id="KAF7815734.1"/>
    </source>
</evidence>
<proteinExistence type="inferred from homology"/>
<dbReference type="EMBL" id="JAAIUW010000009">
    <property type="protein sequence ID" value="KAF7815734.1"/>
    <property type="molecule type" value="Genomic_DNA"/>
</dbReference>
<keyword evidence="6" id="KW-0732">Signal</keyword>
<comment type="caution">
    <text evidence="14">The sequence shown here is derived from an EMBL/GenBank/DDBJ whole genome shotgun (WGS) entry which is preliminary data.</text>
</comment>